<sequence length="156" mass="17237">MSHPCLLDPILSVVDHHLDDLRKWNLGGLQRELNTLQTTLTERPPKQQTAAWLDTLASRDHSLVDFLLSPQITYVPEVAEEVRKILSTSPTAEVDRGPSFGQVAADVELDGQVVNSTVPRLRQRIQALTAALVPETPDESKVAETLQSINKPTTQV</sequence>
<name>A0A1P8W9N5_9PLAN</name>
<gene>
    <name evidence="1" type="ORF">Fuma_00360</name>
</gene>
<reference evidence="1 2" key="1">
    <citation type="journal article" date="2016" name="Front. Microbiol.">
        <title>Fuerstia marisgermanicae gen. nov., sp. nov., an Unusual Member of the Phylum Planctomycetes from the German Wadden Sea.</title>
        <authorList>
            <person name="Kohn T."/>
            <person name="Heuer A."/>
            <person name="Jogler M."/>
            <person name="Vollmers J."/>
            <person name="Boedeker C."/>
            <person name="Bunk B."/>
            <person name="Rast P."/>
            <person name="Borchert D."/>
            <person name="Glockner I."/>
            <person name="Freese H.M."/>
            <person name="Klenk H.P."/>
            <person name="Overmann J."/>
            <person name="Kaster A.K."/>
            <person name="Rohde M."/>
            <person name="Wiegand S."/>
            <person name="Jogler C."/>
        </authorList>
    </citation>
    <scope>NUCLEOTIDE SEQUENCE [LARGE SCALE GENOMIC DNA]</scope>
    <source>
        <strain evidence="1 2">NH11</strain>
    </source>
</reference>
<dbReference type="Proteomes" id="UP000187735">
    <property type="component" value="Chromosome"/>
</dbReference>
<dbReference type="STRING" id="1891926.Fuma_00360"/>
<organism evidence="1 2">
    <name type="scientific">Fuerstiella marisgermanici</name>
    <dbReference type="NCBI Taxonomy" id="1891926"/>
    <lineage>
        <taxon>Bacteria</taxon>
        <taxon>Pseudomonadati</taxon>
        <taxon>Planctomycetota</taxon>
        <taxon>Planctomycetia</taxon>
        <taxon>Planctomycetales</taxon>
        <taxon>Planctomycetaceae</taxon>
        <taxon>Fuerstiella</taxon>
    </lineage>
</organism>
<evidence type="ECO:0000313" key="2">
    <source>
        <dbReference type="Proteomes" id="UP000187735"/>
    </source>
</evidence>
<accession>A0A1P8W9N5</accession>
<proteinExistence type="predicted"/>
<evidence type="ECO:0000313" key="1">
    <source>
        <dbReference type="EMBL" id="APZ90776.1"/>
    </source>
</evidence>
<keyword evidence="2" id="KW-1185">Reference proteome</keyword>
<dbReference type="KEGG" id="fmr:Fuma_00360"/>
<protein>
    <submittedName>
        <fullName evidence="1">Uncharacterized protein</fullName>
    </submittedName>
</protein>
<dbReference type="AlphaFoldDB" id="A0A1P8W9N5"/>
<dbReference type="EMBL" id="CP017641">
    <property type="protein sequence ID" value="APZ90776.1"/>
    <property type="molecule type" value="Genomic_DNA"/>
</dbReference>
<dbReference type="RefSeq" id="WP_145943913.1">
    <property type="nucleotide sequence ID" value="NZ_CP017641.1"/>
</dbReference>